<accession>A0A5N5HAW5</accession>
<dbReference type="GO" id="GO:0016301">
    <property type="term" value="F:kinase activity"/>
    <property type="evidence" value="ECO:0007669"/>
    <property type="project" value="UniProtKB-KW"/>
</dbReference>
<gene>
    <name evidence="1" type="ORF">D8674_016388</name>
</gene>
<name>A0A5N5HAW5_9ROSA</name>
<proteinExistence type="predicted"/>
<keyword evidence="2" id="KW-1185">Reference proteome</keyword>
<reference evidence="1 2" key="3">
    <citation type="submission" date="2019-11" db="EMBL/GenBank/DDBJ databases">
        <title>A de novo genome assembly of a pear dwarfing rootstock.</title>
        <authorList>
            <person name="Wang F."/>
            <person name="Wang J."/>
            <person name="Li S."/>
            <person name="Zhang Y."/>
            <person name="Fang M."/>
            <person name="Ma L."/>
            <person name="Zhao Y."/>
            <person name="Jiang S."/>
        </authorList>
    </citation>
    <scope>NUCLEOTIDE SEQUENCE [LARGE SCALE GENOMIC DNA]</scope>
    <source>
        <strain evidence="1">S2</strain>
        <tissue evidence="1">Leaf</tissue>
    </source>
</reference>
<sequence length="85" mass="9263">MQQLNTGLVIVFVVIYNLKKEKPSIGRKYLLIAPKQGESRTGRVRALRRKHKGTNPHGVSSLLADSSKQGAKAGGVLIVDDVLLQ</sequence>
<protein>
    <submittedName>
        <fullName evidence="1">Serine/threonine-protein kinase OSR1-like</fullName>
    </submittedName>
</protein>
<comment type="caution">
    <text evidence="1">The sequence shown here is derived from an EMBL/GenBank/DDBJ whole genome shotgun (WGS) entry which is preliminary data.</text>
</comment>
<organism evidence="1 2">
    <name type="scientific">Pyrus ussuriensis x Pyrus communis</name>
    <dbReference type="NCBI Taxonomy" id="2448454"/>
    <lineage>
        <taxon>Eukaryota</taxon>
        <taxon>Viridiplantae</taxon>
        <taxon>Streptophyta</taxon>
        <taxon>Embryophyta</taxon>
        <taxon>Tracheophyta</taxon>
        <taxon>Spermatophyta</taxon>
        <taxon>Magnoliopsida</taxon>
        <taxon>eudicotyledons</taxon>
        <taxon>Gunneridae</taxon>
        <taxon>Pentapetalae</taxon>
        <taxon>rosids</taxon>
        <taxon>fabids</taxon>
        <taxon>Rosales</taxon>
        <taxon>Rosaceae</taxon>
        <taxon>Amygdaloideae</taxon>
        <taxon>Maleae</taxon>
        <taxon>Pyrus</taxon>
    </lineage>
</organism>
<reference evidence="1 2" key="1">
    <citation type="submission" date="2019-09" db="EMBL/GenBank/DDBJ databases">
        <authorList>
            <person name="Ou C."/>
        </authorList>
    </citation>
    <scope>NUCLEOTIDE SEQUENCE [LARGE SCALE GENOMIC DNA]</scope>
    <source>
        <strain evidence="1">S2</strain>
        <tissue evidence="1">Leaf</tissue>
    </source>
</reference>
<keyword evidence="1" id="KW-0808">Transferase</keyword>
<evidence type="ECO:0000313" key="2">
    <source>
        <dbReference type="Proteomes" id="UP000327157"/>
    </source>
</evidence>
<dbReference type="Proteomes" id="UP000327157">
    <property type="component" value="Chromosome 16"/>
</dbReference>
<reference evidence="2" key="2">
    <citation type="submission" date="2019-10" db="EMBL/GenBank/DDBJ databases">
        <title>A de novo genome assembly of a pear dwarfing rootstock.</title>
        <authorList>
            <person name="Wang F."/>
            <person name="Wang J."/>
            <person name="Li S."/>
            <person name="Zhang Y."/>
            <person name="Fang M."/>
            <person name="Ma L."/>
            <person name="Zhao Y."/>
            <person name="Jiang S."/>
        </authorList>
    </citation>
    <scope>NUCLEOTIDE SEQUENCE [LARGE SCALE GENOMIC DNA]</scope>
</reference>
<dbReference type="EMBL" id="SMOL01000160">
    <property type="protein sequence ID" value="KAB2624728.1"/>
    <property type="molecule type" value="Genomic_DNA"/>
</dbReference>
<dbReference type="AlphaFoldDB" id="A0A5N5HAW5"/>
<evidence type="ECO:0000313" key="1">
    <source>
        <dbReference type="EMBL" id="KAB2624728.1"/>
    </source>
</evidence>
<keyword evidence="1" id="KW-0418">Kinase</keyword>